<reference evidence="1" key="1">
    <citation type="journal article" date="2016" name="Nat. Genet.">
        <title>A high-quality carrot genome assembly provides new insights into carotenoid accumulation and asterid genome evolution.</title>
        <authorList>
            <person name="Iorizzo M."/>
            <person name="Ellison S."/>
            <person name="Senalik D."/>
            <person name="Zeng P."/>
            <person name="Satapoomin P."/>
            <person name="Huang J."/>
            <person name="Bowman M."/>
            <person name="Iovene M."/>
            <person name="Sanseverino W."/>
            <person name="Cavagnaro P."/>
            <person name="Yildiz M."/>
            <person name="Macko-Podgorni A."/>
            <person name="Moranska E."/>
            <person name="Grzebelus E."/>
            <person name="Grzebelus D."/>
            <person name="Ashrafi H."/>
            <person name="Zheng Z."/>
            <person name="Cheng S."/>
            <person name="Spooner D."/>
            <person name="Van Deynze A."/>
            <person name="Simon P."/>
        </authorList>
    </citation>
    <scope>NUCLEOTIDE SEQUENCE</scope>
    <source>
        <tissue evidence="1">Leaf</tissue>
    </source>
</reference>
<evidence type="ECO:0000313" key="1">
    <source>
        <dbReference type="EMBL" id="WOG92794.1"/>
    </source>
</evidence>
<accession>A0AAF0WNF4</accession>
<protein>
    <submittedName>
        <fullName evidence="1">Uncharacterized protein</fullName>
    </submittedName>
</protein>
<name>A0AAF0WNF4_DAUCS</name>
<keyword evidence="2" id="KW-1185">Reference proteome</keyword>
<evidence type="ECO:0000313" key="2">
    <source>
        <dbReference type="Proteomes" id="UP000077755"/>
    </source>
</evidence>
<gene>
    <name evidence="1" type="ORF">DCAR_0312070</name>
</gene>
<reference evidence="1" key="2">
    <citation type="submission" date="2022-03" db="EMBL/GenBank/DDBJ databases">
        <title>Draft title - Genomic analysis of global carrot germplasm unveils the trajectory of domestication and the origin of high carotenoid orange carrot.</title>
        <authorList>
            <person name="Iorizzo M."/>
            <person name="Ellison S."/>
            <person name="Senalik D."/>
            <person name="Macko-Podgorni A."/>
            <person name="Grzebelus D."/>
            <person name="Bostan H."/>
            <person name="Rolling W."/>
            <person name="Curaba J."/>
            <person name="Simon P."/>
        </authorList>
    </citation>
    <scope>NUCLEOTIDE SEQUENCE</scope>
    <source>
        <tissue evidence="1">Leaf</tissue>
    </source>
</reference>
<dbReference type="AlphaFoldDB" id="A0AAF0WNF4"/>
<organism evidence="1 2">
    <name type="scientific">Daucus carota subsp. sativus</name>
    <name type="common">Carrot</name>
    <dbReference type="NCBI Taxonomy" id="79200"/>
    <lineage>
        <taxon>Eukaryota</taxon>
        <taxon>Viridiplantae</taxon>
        <taxon>Streptophyta</taxon>
        <taxon>Embryophyta</taxon>
        <taxon>Tracheophyta</taxon>
        <taxon>Spermatophyta</taxon>
        <taxon>Magnoliopsida</taxon>
        <taxon>eudicotyledons</taxon>
        <taxon>Gunneridae</taxon>
        <taxon>Pentapetalae</taxon>
        <taxon>asterids</taxon>
        <taxon>campanulids</taxon>
        <taxon>Apiales</taxon>
        <taxon>Apiaceae</taxon>
        <taxon>Apioideae</taxon>
        <taxon>Scandiceae</taxon>
        <taxon>Daucinae</taxon>
        <taxon>Daucus</taxon>
        <taxon>Daucus sect. Daucus</taxon>
    </lineage>
</organism>
<sequence length="21" mass="2494">MYVCMYVCMYVPLVCSFIQNS</sequence>
<dbReference type="EMBL" id="CP093345">
    <property type="protein sequence ID" value="WOG92794.1"/>
    <property type="molecule type" value="Genomic_DNA"/>
</dbReference>
<proteinExistence type="predicted"/>
<dbReference type="Proteomes" id="UP000077755">
    <property type="component" value="Chromosome 3"/>
</dbReference>